<sequence>MDTIEISLILNNIDISKLQVLREEISSLISPFGYRFIDIIEFSRKGNLVLKISYPRYFSGTNVYLIRSRRECFEVQKYFCQEILEDNKWKEFIAGIKLSRVDIPFTFYVDTVFSHYRNIFYIFAHVYDLKKKKAHSRAFIDLITDEIQTLIYSSNGSSRKDCNNKLEIYNQYKNLEGKLKKDVFIKVIQKYPDLEKRMRLEVSKRINLRNNFSIQGFKNFDILRKYYSEYKKYILDNILDFTIIEELYNQWAKELSDRLDKEKTIKNFNYETFILKNIKNLYDYEIIKRALKISIDNISTRENAITKVRKILKEYEKENKVIILDVYSILNKIKDYIENQDSLK</sequence>
<dbReference type="RefSeq" id="WP_098974674.1">
    <property type="nucleotide sequence ID" value="NZ_CP077115.1"/>
</dbReference>
<dbReference type="AlphaFoldDB" id="A0A2C6BMY3"/>
<evidence type="ECO:0000313" key="2">
    <source>
        <dbReference type="Proteomes" id="UP000224182"/>
    </source>
</evidence>
<accession>A0A2C6BMY3</accession>
<comment type="caution">
    <text evidence="1">The sequence shown here is derived from an EMBL/GenBank/DDBJ whole genome shotgun (WGS) entry which is preliminary data.</text>
</comment>
<name>A0A2C6BMY3_FUSNP</name>
<proteinExistence type="predicted"/>
<reference evidence="1 2" key="1">
    <citation type="submission" date="2017-06" db="EMBL/GenBank/DDBJ databases">
        <title>Draft genome sequence of Fusobacterium nucleatum subsp. polymorphum KCOM 1271 (=ChDC F305).</title>
        <authorList>
            <person name="Kook J.-K."/>
            <person name="Park S.-N."/>
            <person name="Lim Y.K."/>
            <person name="Roh H."/>
        </authorList>
    </citation>
    <scope>NUCLEOTIDE SEQUENCE [LARGE SCALE GENOMIC DNA]</scope>
    <source>
        <strain evidence="2">KCOM 1271 (ChDC F305)</strain>
    </source>
</reference>
<evidence type="ECO:0000313" key="1">
    <source>
        <dbReference type="EMBL" id="PHI06968.1"/>
    </source>
</evidence>
<dbReference type="EMBL" id="NIRN01000001">
    <property type="protein sequence ID" value="PHI06968.1"/>
    <property type="molecule type" value="Genomic_DNA"/>
</dbReference>
<dbReference type="Proteomes" id="UP000224182">
    <property type="component" value="Unassembled WGS sequence"/>
</dbReference>
<protein>
    <submittedName>
        <fullName evidence="1">Uncharacterized protein</fullName>
    </submittedName>
</protein>
<organism evidence="1 2">
    <name type="scientific">Fusobacterium nucleatum subsp. polymorphum</name>
    <name type="common">Fusobacterium polymorphum</name>
    <dbReference type="NCBI Taxonomy" id="76857"/>
    <lineage>
        <taxon>Bacteria</taxon>
        <taxon>Fusobacteriati</taxon>
        <taxon>Fusobacteriota</taxon>
        <taxon>Fusobacteriia</taxon>
        <taxon>Fusobacteriales</taxon>
        <taxon>Fusobacteriaceae</taxon>
        <taxon>Fusobacterium</taxon>
    </lineage>
</organism>
<gene>
    <name evidence="1" type="ORF">CBG54_07975</name>
</gene>